<name>A0AAN6G4K0_9BASI</name>
<evidence type="ECO:0000313" key="2">
    <source>
        <dbReference type="EMBL" id="KAK0520462.1"/>
    </source>
</evidence>
<reference evidence="2" key="1">
    <citation type="journal article" date="2023" name="PhytoFront">
        <title>Draft Genome Resources of Seven Strains of Tilletia horrida, Causal Agent of Kernel Smut of Rice.</title>
        <authorList>
            <person name="Khanal S."/>
            <person name="Antony Babu S."/>
            <person name="Zhou X.G."/>
        </authorList>
    </citation>
    <scope>NUCLEOTIDE SEQUENCE</scope>
    <source>
        <strain evidence="2">TX3</strain>
    </source>
</reference>
<dbReference type="GO" id="GO:0005743">
    <property type="term" value="C:mitochondrial inner membrane"/>
    <property type="evidence" value="ECO:0007669"/>
    <property type="project" value="InterPro"/>
</dbReference>
<feature type="region of interest" description="Disordered" evidence="1">
    <location>
        <begin position="1"/>
        <end position="20"/>
    </location>
</feature>
<dbReference type="EMBL" id="JAPDMQ010000793">
    <property type="protein sequence ID" value="KAK0520462.1"/>
    <property type="molecule type" value="Genomic_DNA"/>
</dbReference>
<gene>
    <name evidence="2" type="ORF">OC842_007089</name>
</gene>
<accession>A0AAN6G4K0</accession>
<evidence type="ECO:0000313" key="3">
    <source>
        <dbReference type="Proteomes" id="UP001176521"/>
    </source>
</evidence>
<feature type="compositionally biased region" description="Low complexity" evidence="1">
    <location>
        <begin position="8"/>
        <end position="19"/>
    </location>
</feature>
<dbReference type="GO" id="GO:0045271">
    <property type="term" value="C:respiratory chain complex I"/>
    <property type="evidence" value="ECO:0007669"/>
    <property type="project" value="InterPro"/>
</dbReference>
<dbReference type="PANTHER" id="PTHR36987">
    <property type="entry name" value="NADH DEHYDROGENASE [UBIQUINONE] 1 BETA SUBCOMPLEX SUBUNIT 2-LIKE"/>
    <property type="match status" value="1"/>
</dbReference>
<organism evidence="2 3">
    <name type="scientific">Tilletia horrida</name>
    <dbReference type="NCBI Taxonomy" id="155126"/>
    <lineage>
        <taxon>Eukaryota</taxon>
        <taxon>Fungi</taxon>
        <taxon>Dikarya</taxon>
        <taxon>Basidiomycota</taxon>
        <taxon>Ustilaginomycotina</taxon>
        <taxon>Exobasidiomycetes</taxon>
        <taxon>Tilletiales</taxon>
        <taxon>Tilletiaceae</taxon>
        <taxon>Tilletia</taxon>
    </lineage>
</organism>
<protein>
    <recommendedName>
        <fullName evidence="4">NADH dehydrogenase [ubiquinone] 1 beta subcomplex subunit 2</fullName>
    </recommendedName>
</protein>
<evidence type="ECO:0008006" key="4">
    <source>
        <dbReference type="Google" id="ProtNLM"/>
    </source>
</evidence>
<dbReference type="Proteomes" id="UP001176521">
    <property type="component" value="Unassembled WGS sequence"/>
</dbReference>
<evidence type="ECO:0000256" key="1">
    <source>
        <dbReference type="SAM" id="MobiDB-lite"/>
    </source>
</evidence>
<dbReference type="InterPro" id="IPR044980">
    <property type="entry name" value="NDUFB2_plant/fungi"/>
</dbReference>
<keyword evidence="3" id="KW-1185">Reference proteome</keyword>
<dbReference type="AlphaFoldDB" id="A0AAN6G4K0"/>
<comment type="caution">
    <text evidence="2">The sequence shown here is derived from an EMBL/GenBank/DDBJ whole genome shotgun (WGS) entry which is preliminary data.</text>
</comment>
<proteinExistence type="predicted"/>
<sequence>MFRTAVMRASAGSSGSSSRWYQPAHGFHPHQPSALHRWSAKVLGASMWFFIFYRAKQDGAVLLGLKHPWDGHDHHHGDHDEHGEGHH</sequence>
<dbReference type="PANTHER" id="PTHR36987:SF1">
    <property type="entry name" value="NADH DEHYDROGENASE [UBIQUINONE] 1 BETA SUBCOMPLEX SUBUNIT 2"/>
    <property type="match status" value="1"/>
</dbReference>